<gene>
    <name evidence="3" type="ORF">BGW36DRAFT_390840</name>
</gene>
<proteinExistence type="predicted"/>
<name>A0AAD4KDB2_9EURO</name>
<evidence type="ECO:0000313" key="3">
    <source>
        <dbReference type="EMBL" id="KAH8689421.1"/>
    </source>
</evidence>
<dbReference type="GeneID" id="70247815"/>
<dbReference type="Pfam" id="PF24864">
    <property type="entry name" value="DUF7730"/>
    <property type="match status" value="1"/>
</dbReference>
<dbReference type="RefSeq" id="XP_046065775.1">
    <property type="nucleotide sequence ID" value="XM_046217528.1"/>
</dbReference>
<reference evidence="3" key="1">
    <citation type="submission" date="2021-12" db="EMBL/GenBank/DDBJ databases">
        <title>Convergent genome expansion in fungi linked to evolution of root-endophyte symbiosis.</title>
        <authorList>
            <consortium name="DOE Joint Genome Institute"/>
            <person name="Ke Y.-H."/>
            <person name="Bonito G."/>
            <person name="Liao H.-L."/>
            <person name="Looney B."/>
            <person name="Rojas-Flechas A."/>
            <person name="Nash J."/>
            <person name="Hameed K."/>
            <person name="Schadt C."/>
            <person name="Martin F."/>
            <person name="Crous P.W."/>
            <person name="Miettinen O."/>
            <person name="Magnuson J.K."/>
            <person name="Labbe J."/>
            <person name="Jacobson D."/>
            <person name="Doktycz M.J."/>
            <person name="Veneault-Fourrey C."/>
            <person name="Kuo A."/>
            <person name="Mondo S."/>
            <person name="Calhoun S."/>
            <person name="Riley R."/>
            <person name="Ohm R."/>
            <person name="LaButti K."/>
            <person name="Andreopoulos B."/>
            <person name="Pangilinan J."/>
            <person name="Nolan M."/>
            <person name="Tritt A."/>
            <person name="Clum A."/>
            <person name="Lipzen A."/>
            <person name="Daum C."/>
            <person name="Barry K."/>
            <person name="Grigoriev I.V."/>
            <person name="Vilgalys R."/>
        </authorList>
    </citation>
    <scope>NUCLEOTIDE SEQUENCE</scope>
    <source>
        <strain evidence="3">PMI_201</strain>
    </source>
</reference>
<sequence>MGFPGPSPEEIEAQKKRDKISDARITAAKLELERRKAEARSIPLYRLIPKPAKKWINNRLTPATEAVQEAQIEYEWAIYDKGALKRPLYPRKRAISPSNKAFRKGQQEYCSQEQSNFFKLLPPEIRVEIYRKVFGKLIIEIDTSHAGFNGPPPSSDHTIFWQSKIDDADGGGRWTSLRHIEKPITFNPHIVSLLQVCRQIYAESIVILYSESIFKTHTYHNVIGWTKFLLKERLQVIRSVHFQLNLGYPWGAPNICISLEAIASLKSLQKLCIVGRADGMVDSKHQDLIDAELWKNRKHILLPLFLKFAFIRHVDIFLPIMHSILTRENESIIRGSRLHGLSEEQSGKHPRVCACSYKPEILAI</sequence>
<dbReference type="EMBL" id="JAJTJA010000015">
    <property type="protein sequence ID" value="KAH8689421.1"/>
    <property type="molecule type" value="Genomic_DNA"/>
</dbReference>
<organism evidence="3 4">
    <name type="scientific">Talaromyces proteolyticus</name>
    <dbReference type="NCBI Taxonomy" id="1131652"/>
    <lineage>
        <taxon>Eukaryota</taxon>
        <taxon>Fungi</taxon>
        <taxon>Dikarya</taxon>
        <taxon>Ascomycota</taxon>
        <taxon>Pezizomycotina</taxon>
        <taxon>Eurotiomycetes</taxon>
        <taxon>Eurotiomycetidae</taxon>
        <taxon>Eurotiales</taxon>
        <taxon>Trichocomaceae</taxon>
        <taxon>Talaromyces</taxon>
        <taxon>Talaromyces sect. Bacilispori</taxon>
    </lineage>
</organism>
<evidence type="ECO:0000256" key="1">
    <source>
        <dbReference type="SAM" id="Coils"/>
    </source>
</evidence>
<dbReference type="Proteomes" id="UP001201262">
    <property type="component" value="Unassembled WGS sequence"/>
</dbReference>
<dbReference type="InterPro" id="IPR056632">
    <property type="entry name" value="DUF7730"/>
</dbReference>
<dbReference type="AlphaFoldDB" id="A0AAD4KDB2"/>
<evidence type="ECO:0000259" key="2">
    <source>
        <dbReference type="Pfam" id="PF24864"/>
    </source>
</evidence>
<evidence type="ECO:0000313" key="4">
    <source>
        <dbReference type="Proteomes" id="UP001201262"/>
    </source>
</evidence>
<protein>
    <recommendedName>
        <fullName evidence="2">DUF7730 domain-containing protein</fullName>
    </recommendedName>
</protein>
<keyword evidence="1" id="KW-0175">Coiled coil</keyword>
<dbReference type="PANTHER" id="PTHR38790">
    <property type="entry name" value="2EXR DOMAIN-CONTAINING PROTEIN-RELATED"/>
    <property type="match status" value="1"/>
</dbReference>
<feature type="domain" description="DUF7730" evidence="2">
    <location>
        <begin position="111"/>
        <end position="251"/>
    </location>
</feature>
<accession>A0AAD4KDB2</accession>
<feature type="coiled-coil region" evidence="1">
    <location>
        <begin position="13"/>
        <end position="40"/>
    </location>
</feature>
<comment type="caution">
    <text evidence="3">The sequence shown here is derived from an EMBL/GenBank/DDBJ whole genome shotgun (WGS) entry which is preliminary data.</text>
</comment>
<keyword evidence="4" id="KW-1185">Reference proteome</keyword>